<dbReference type="InterPro" id="IPR016039">
    <property type="entry name" value="Thiolase-like"/>
</dbReference>
<dbReference type="Gene3D" id="3.40.47.10">
    <property type="match status" value="1"/>
</dbReference>
<dbReference type="STRING" id="1202772.A0A1V9YLJ0"/>
<name>A0A1V9YLJ0_ACHHY</name>
<evidence type="ECO:0000259" key="1">
    <source>
        <dbReference type="Pfam" id="PF22691"/>
    </source>
</evidence>
<keyword evidence="3" id="KW-1185">Reference proteome</keyword>
<dbReference type="AlphaFoldDB" id="A0A1V9YLJ0"/>
<dbReference type="OrthoDB" id="542135at2759"/>
<evidence type="ECO:0000313" key="2">
    <source>
        <dbReference type="EMBL" id="OQR86574.1"/>
    </source>
</evidence>
<gene>
    <name evidence="2" type="ORF">ACHHYP_10403</name>
</gene>
<dbReference type="PIRSF" id="PIRSF000429">
    <property type="entry name" value="Ac-CoA_Ac_transf"/>
    <property type="match status" value="1"/>
</dbReference>
<sequence>MPSRSSKVVRLISTGWTSLAKTTKAPVELMQEALVSATSAVGINLSDIGGLIAVPSLADPHFMEAHYVATHMGILPAKNVVVRTVDTGGAGPVTALLAAKRMVEYEGVDCVAVVAGDAVRQLSGDEFLRRADQTCYHPASGLPSPVIPSGYDRIARYQMDKFGVTRAELAACSAVMSIMAAQHPLAMTKVPRTIEEVLASPPVASVTNLLECARRADGGAALLIASPRFLERKGIPSSTGAVIIGGGEASGPLYPPQLEDINEDMFSCEQATKLAYQEANVSVRDIDFFGLYDCYPVCLIRAVEAVGLADQGQGGRYILSKYHELVANPEKRPQDILPINTHGGLLAFGAPWEVPAMYNIIEAFHQITNTAGTRQIPNVRRALTYGNGGIFSHSAVAILGNGIY</sequence>
<dbReference type="InterPro" id="IPR002155">
    <property type="entry name" value="Thiolase"/>
</dbReference>
<dbReference type="Proteomes" id="UP000243579">
    <property type="component" value="Unassembled WGS sequence"/>
</dbReference>
<evidence type="ECO:0000313" key="3">
    <source>
        <dbReference type="Proteomes" id="UP000243579"/>
    </source>
</evidence>
<dbReference type="CDD" id="cd00829">
    <property type="entry name" value="SCP-x_thiolase"/>
    <property type="match status" value="1"/>
</dbReference>
<feature type="domain" description="Thiolase C-terminal" evidence="1">
    <location>
        <begin position="265"/>
        <end position="401"/>
    </location>
</feature>
<proteinExistence type="predicted"/>
<dbReference type="SUPFAM" id="SSF53901">
    <property type="entry name" value="Thiolase-like"/>
    <property type="match status" value="2"/>
</dbReference>
<dbReference type="PANTHER" id="PTHR42870">
    <property type="entry name" value="ACETYL-COA C-ACETYLTRANSFERASE"/>
    <property type="match status" value="1"/>
</dbReference>
<comment type="caution">
    <text evidence="2">The sequence shown here is derived from an EMBL/GenBank/DDBJ whole genome shotgun (WGS) entry which is preliminary data.</text>
</comment>
<organism evidence="2 3">
    <name type="scientific">Achlya hypogyna</name>
    <name type="common">Oomycete</name>
    <name type="synonym">Protoachlya hypogyna</name>
    <dbReference type="NCBI Taxonomy" id="1202772"/>
    <lineage>
        <taxon>Eukaryota</taxon>
        <taxon>Sar</taxon>
        <taxon>Stramenopiles</taxon>
        <taxon>Oomycota</taxon>
        <taxon>Saprolegniomycetes</taxon>
        <taxon>Saprolegniales</taxon>
        <taxon>Achlyaceae</taxon>
        <taxon>Achlya</taxon>
    </lineage>
</organism>
<dbReference type="EMBL" id="JNBR01001496">
    <property type="protein sequence ID" value="OQR86574.1"/>
    <property type="molecule type" value="Genomic_DNA"/>
</dbReference>
<dbReference type="GO" id="GO:0016747">
    <property type="term" value="F:acyltransferase activity, transferring groups other than amino-acyl groups"/>
    <property type="evidence" value="ECO:0007669"/>
    <property type="project" value="InterPro"/>
</dbReference>
<protein>
    <submittedName>
        <fullName evidence="2">Nonspecific lipidtransfer protein</fullName>
    </submittedName>
</protein>
<dbReference type="Pfam" id="PF22691">
    <property type="entry name" value="Thiolase_C_1"/>
    <property type="match status" value="1"/>
</dbReference>
<dbReference type="PANTHER" id="PTHR42870:SF2">
    <property type="entry name" value="LIPID-TRANSFER PROTEIN, PUTATIVE-RELATED"/>
    <property type="match status" value="1"/>
</dbReference>
<dbReference type="InterPro" id="IPR055140">
    <property type="entry name" value="Thiolase_C_2"/>
</dbReference>
<accession>A0A1V9YLJ0</accession>
<reference evidence="2 3" key="1">
    <citation type="journal article" date="2014" name="Genome Biol. Evol.">
        <title>The secreted proteins of Achlya hypogyna and Thraustotheca clavata identify the ancestral oomycete secretome and reveal gene acquisitions by horizontal gene transfer.</title>
        <authorList>
            <person name="Misner I."/>
            <person name="Blouin N."/>
            <person name="Leonard G."/>
            <person name="Richards T.A."/>
            <person name="Lane C.E."/>
        </authorList>
    </citation>
    <scope>NUCLEOTIDE SEQUENCE [LARGE SCALE GENOMIC DNA]</scope>
    <source>
        <strain evidence="2 3">ATCC 48635</strain>
    </source>
</reference>